<dbReference type="EMBL" id="JABTTQ020001626">
    <property type="protein sequence ID" value="KAK6129609.1"/>
    <property type="molecule type" value="Genomic_DNA"/>
</dbReference>
<reference evidence="2 3" key="1">
    <citation type="journal article" date="2021" name="Comput. Struct. Biotechnol. J.">
        <title>De novo genome assembly of the potent medicinal plant Rehmannia glutinosa using nanopore technology.</title>
        <authorList>
            <person name="Ma L."/>
            <person name="Dong C."/>
            <person name="Song C."/>
            <person name="Wang X."/>
            <person name="Zheng X."/>
            <person name="Niu Y."/>
            <person name="Chen S."/>
            <person name="Feng W."/>
        </authorList>
    </citation>
    <scope>NUCLEOTIDE SEQUENCE [LARGE SCALE GENOMIC DNA]</scope>
    <source>
        <strain evidence="2">DH-2019</strain>
    </source>
</reference>
<evidence type="ECO:0000313" key="2">
    <source>
        <dbReference type="EMBL" id="KAK6129609.1"/>
    </source>
</evidence>
<dbReference type="InterPro" id="IPR006527">
    <property type="entry name" value="F-box-assoc_dom_typ1"/>
</dbReference>
<evidence type="ECO:0000259" key="1">
    <source>
        <dbReference type="Pfam" id="PF07734"/>
    </source>
</evidence>
<gene>
    <name evidence="2" type="ORF">DH2020_036654</name>
</gene>
<accession>A0ABR0V334</accession>
<proteinExistence type="predicted"/>
<organism evidence="2 3">
    <name type="scientific">Rehmannia glutinosa</name>
    <name type="common">Chinese foxglove</name>
    <dbReference type="NCBI Taxonomy" id="99300"/>
    <lineage>
        <taxon>Eukaryota</taxon>
        <taxon>Viridiplantae</taxon>
        <taxon>Streptophyta</taxon>
        <taxon>Embryophyta</taxon>
        <taxon>Tracheophyta</taxon>
        <taxon>Spermatophyta</taxon>
        <taxon>Magnoliopsida</taxon>
        <taxon>eudicotyledons</taxon>
        <taxon>Gunneridae</taxon>
        <taxon>Pentapetalae</taxon>
        <taxon>asterids</taxon>
        <taxon>lamiids</taxon>
        <taxon>Lamiales</taxon>
        <taxon>Orobanchaceae</taxon>
        <taxon>Rehmannieae</taxon>
        <taxon>Rehmannia</taxon>
    </lineage>
</organism>
<protein>
    <recommendedName>
        <fullName evidence="1">F-box associated beta-propeller type 1 domain-containing protein</fullName>
    </recommendedName>
</protein>
<keyword evidence="3" id="KW-1185">Reference proteome</keyword>
<sequence>MSETVLICQKLTPLEPDMSYFHVLDLDHGKSSFIESSLVESFDIRASCDGLVLATTEKNLILMNPVTRKNIMLPLGAWGNFGDESFGVAFCNEAKTYKVARLFRERSDWQDLYVYDFDKDEMKMVYAGNDDDAWDESIDKLYIPHQNTLVSWDRGSYFLTSPEKMSQLVQPDLSRKNRTTLYVFASLQNATPNVSTPKLPPAP</sequence>
<comment type="caution">
    <text evidence="2">The sequence shown here is derived from an EMBL/GenBank/DDBJ whole genome shotgun (WGS) entry which is preliminary data.</text>
</comment>
<dbReference type="Pfam" id="PF07734">
    <property type="entry name" value="FBA_1"/>
    <property type="match status" value="1"/>
</dbReference>
<feature type="domain" description="F-box associated beta-propeller type 1" evidence="1">
    <location>
        <begin position="46"/>
        <end position="130"/>
    </location>
</feature>
<name>A0ABR0V334_REHGL</name>
<dbReference type="Proteomes" id="UP001318860">
    <property type="component" value="Unassembled WGS sequence"/>
</dbReference>
<evidence type="ECO:0000313" key="3">
    <source>
        <dbReference type="Proteomes" id="UP001318860"/>
    </source>
</evidence>